<feature type="domain" description="Peptidase S8/S53" evidence="8">
    <location>
        <begin position="191"/>
        <end position="405"/>
    </location>
</feature>
<feature type="compositionally biased region" description="Basic and acidic residues" evidence="7">
    <location>
        <begin position="22"/>
        <end position="37"/>
    </location>
</feature>
<dbReference type="PANTHER" id="PTHR43806">
    <property type="entry name" value="PEPTIDASE S8"/>
    <property type="match status" value="1"/>
</dbReference>
<keyword evidence="10" id="KW-1185">Reference proteome</keyword>
<feature type="active site" description="Charge relay system" evidence="5">
    <location>
        <position position="383"/>
    </location>
</feature>
<accession>A0ABP1G0Q9</accession>
<dbReference type="InterPro" id="IPR022398">
    <property type="entry name" value="Peptidase_S8_His-AS"/>
</dbReference>
<keyword evidence="3 5" id="KW-0378">Hydrolase</keyword>
<sequence length="796" mass="84043">MHGSRGASLTREAAEAPGRGASRRDNRGRQGTQDRTHASGQGTGNAPTSEQIFRLVLAGLWGLHVWIASQGPTLAAAQDLTPGIDVLVHFDSEASLTQVCRNTTRTKEWNGVVHAAQVVMHPNHSDFNTESALVFTNALDLNGTVTYNNKVKIQGQRSVQPYLGDAPKADNSAAALYPNYTCAATGVHAYIIDTGVRGDHNEFLAVDGSTRVMHDWGNYPHELVGDCNGHGTHVAGILGGATVGIANNVTIHAIRVMGCDGSGDVSGMLDGLNWVFANMQRPAVVSMSLGLDVVNPVLDAAVGQLASLDVMVLVAAGNSASDACLSSLGSSEGGYAVGAVNDRSAQADFSNYGPCVKVWADGVAINSSWNTGPRNYMSLSGTSMSTPAVAGISACLLSEGANLTRNIAFADLSLKPVDRIQIYTGSRDRVSGTTGNFTIQASNQLFHSPHATYKVYLQQVVMRNAFESNVGAAGASFGIERSLERLVNSGNNTVTIVPSGTGYTPLTITLPNGTYNATQLVAALNAVSSPTGTAPFPSTTTIKFSTTTGSLGPVLNTQVYNGNVATYTLPSGNPTATAIVASLNNQSATFNNAFVFSIDTVTGNLNFALTGTPGQTFDLDLSRSRQLQDLFGFTSKFVTGVTQTPDKLLDQAVTTLNIYSSLPSSHYSVGGGQLALSNLTASVPVLVGAGQPIVYTDLDGANSTYEKNQDRLVNLSFKLGDELGEALLPADDWYCIITVEVYEDIGNQETALLAEQNELLREQLRLQRVALSGGDYTQMAAMHDRKRLMTERPMLA</sequence>
<dbReference type="Gene3D" id="3.40.50.200">
    <property type="entry name" value="Peptidase S8/S53 domain"/>
    <property type="match status" value="1"/>
</dbReference>
<dbReference type="PROSITE" id="PS51892">
    <property type="entry name" value="SUBTILASE"/>
    <property type="match status" value="1"/>
</dbReference>
<reference evidence="9 10" key="1">
    <citation type="submission" date="2024-06" db="EMBL/GenBank/DDBJ databases">
        <authorList>
            <person name="Kraege A."/>
            <person name="Thomma B."/>
        </authorList>
    </citation>
    <scope>NUCLEOTIDE SEQUENCE [LARGE SCALE GENOMIC DNA]</scope>
</reference>
<evidence type="ECO:0000313" key="10">
    <source>
        <dbReference type="Proteomes" id="UP001497392"/>
    </source>
</evidence>
<evidence type="ECO:0000256" key="4">
    <source>
        <dbReference type="ARBA" id="ARBA00022825"/>
    </source>
</evidence>
<feature type="active site" description="Charge relay system" evidence="5">
    <location>
        <position position="193"/>
    </location>
</feature>
<gene>
    <name evidence="9" type="primary">g8129</name>
    <name evidence="9" type="ORF">VP750_LOCUS6985</name>
</gene>
<evidence type="ECO:0000256" key="1">
    <source>
        <dbReference type="ARBA" id="ARBA00011073"/>
    </source>
</evidence>
<dbReference type="PROSITE" id="PS00137">
    <property type="entry name" value="SUBTILASE_HIS"/>
    <property type="match status" value="1"/>
</dbReference>
<comment type="similarity">
    <text evidence="1 5 6">Belongs to the peptidase S8 family.</text>
</comment>
<dbReference type="InterPro" id="IPR023828">
    <property type="entry name" value="Peptidase_S8_Ser-AS"/>
</dbReference>
<dbReference type="SUPFAM" id="SSF52743">
    <property type="entry name" value="Subtilisin-like"/>
    <property type="match status" value="1"/>
</dbReference>
<keyword evidence="2 5" id="KW-0645">Protease</keyword>
<dbReference type="PROSITE" id="PS00138">
    <property type="entry name" value="SUBTILASE_SER"/>
    <property type="match status" value="1"/>
</dbReference>
<feature type="active site" description="Charge relay system" evidence="5">
    <location>
        <position position="230"/>
    </location>
</feature>
<name>A0ABP1G0Q9_9CHLO</name>
<evidence type="ECO:0000256" key="7">
    <source>
        <dbReference type="SAM" id="MobiDB-lite"/>
    </source>
</evidence>
<organism evidence="9 10">
    <name type="scientific">Coccomyxa viridis</name>
    <dbReference type="NCBI Taxonomy" id="1274662"/>
    <lineage>
        <taxon>Eukaryota</taxon>
        <taxon>Viridiplantae</taxon>
        <taxon>Chlorophyta</taxon>
        <taxon>core chlorophytes</taxon>
        <taxon>Trebouxiophyceae</taxon>
        <taxon>Trebouxiophyceae incertae sedis</taxon>
        <taxon>Coccomyxaceae</taxon>
        <taxon>Coccomyxa</taxon>
    </lineage>
</organism>
<evidence type="ECO:0000256" key="2">
    <source>
        <dbReference type="ARBA" id="ARBA00022670"/>
    </source>
</evidence>
<evidence type="ECO:0000313" key="9">
    <source>
        <dbReference type="EMBL" id="CAL5225326.1"/>
    </source>
</evidence>
<evidence type="ECO:0000256" key="5">
    <source>
        <dbReference type="PROSITE-ProRule" id="PRU01240"/>
    </source>
</evidence>
<feature type="compositionally biased region" description="Polar residues" evidence="7">
    <location>
        <begin position="38"/>
        <end position="47"/>
    </location>
</feature>
<evidence type="ECO:0000256" key="6">
    <source>
        <dbReference type="RuleBase" id="RU003355"/>
    </source>
</evidence>
<dbReference type="Proteomes" id="UP001497392">
    <property type="component" value="Unassembled WGS sequence"/>
</dbReference>
<dbReference type="CDD" id="cd04077">
    <property type="entry name" value="Peptidases_S8_PCSK9_ProteinaseK_like"/>
    <property type="match status" value="1"/>
</dbReference>
<feature type="region of interest" description="Disordered" evidence="7">
    <location>
        <begin position="1"/>
        <end position="47"/>
    </location>
</feature>
<dbReference type="PROSITE" id="PS00136">
    <property type="entry name" value="SUBTILASE_ASP"/>
    <property type="match status" value="1"/>
</dbReference>
<evidence type="ECO:0000259" key="8">
    <source>
        <dbReference type="Pfam" id="PF00082"/>
    </source>
</evidence>
<proteinExistence type="inferred from homology"/>
<dbReference type="InterPro" id="IPR034193">
    <property type="entry name" value="PCSK9_ProteinaseK-like"/>
</dbReference>
<evidence type="ECO:0000256" key="3">
    <source>
        <dbReference type="ARBA" id="ARBA00022801"/>
    </source>
</evidence>
<dbReference type="InterPro" id="IPR015500">
    <property type="entry name" value="Peptidase_S8_subtilisin-rel"/>
</dbReference>
<dbReference type="InterPro" id="IPR023827">
    <property type="entry name" value="Peptidase_S8_Asp-AS"/>
</dbReference>
<dbReference type="InterPro" id="IPR050131">
    <property type="entry name" value="Peptidase_S8_subtilisin-like"/>
</dbReference>
<comment type="caution">
    <text evidence="9">The sequence shown here is derived from an EMBL/GenBank/DDBJ whole genome shotgun (WGS) entry which is preliminary data.</text>
</comment>
<keyword evidence="4 5" id="KW-0720">Serine protease</keyword>
<dbReference type="InterPro" id="IPR000209">
    <property type="entry name" value="Peptidase_S8/S53_dom"/>
</dbReference>
<dbReference type="PANTHER" id="PTHR43806:SF11">
    <property type="entry name" value="CEREVISIN-RELATED"/>
    <property type="match status" value="1"/>
</dbReference>
<dbReference type="Pfam" id="PF00082">
    <property type="entry name" value="Peptidase_S8"/>
    <property type="match status" value="1"/>
</dbReference>
<dbReference type="EMBL" id="CAXHTA020000012">
    <property type="protein sequence ID" value="CAL5225326.1"/>
    <property type="molecule type" value="Genomic_DNA"/>
</dbReference>
<dbReference type="InterPro" id="IPR036852">
    <property type="entry name" value="Peptidase_S8/S53_dom_sf"/>
</dbReference>
<dbReference type="PRINTS" id="PR00723">
    <property type="entry name" value="SUBTILISIN"/>
</dbReference>
<protein>
    <submittedName>
        <fullName evidence="9">G8129 protein</fullName>
    </submittedName>
</protein>